<name>A0A8S4QS67_9NEOP</name>
<reference evidence="2" key="1">
    <citation type="submission" date="2022-03" db="EMBL/GenBank/DDBJ databases">
        <authorList>
            <person name="Lindestad O."/>
        </authorList>
    </citation>
    <scope>NUCLEOTIDE SEQUENCE</scope>
</reference>
<evidence type="ECO:0000256" key="1">
    <source>
        <dbReference type="SAM" id="Phobius"/>
    </source>
</evidence>
<sequence length="120" mass="12936">TEAVPVRSWTRWLEASAGLVALAAAIVAAAVCIKLIKAKRDNLELNPDLVPRSDGSFHREPDFAREERVLGTTNITVNQLASCQNQYSASPVPSCRVLVGCGTHAAPQDSCPTSQHSYYV</sequence>
<evidence type="ECO:0000313" key="3">
    <source>
        <dbReference type="Proteomes" id="UP000838756"/>
    </source>
</evidence>
<keyword evidence="3" id="KW-1185">Reference proteome</keyword>
<keyword evidence="1" id="KW-1133">Transmembrane helix</keyword>
<comment type="caution">
    <text evidence="2">The sequence shown here is derived from an EMBL/GenBank/DDBJ whole genome shotgun (WGS) entry which is preliminary data.</text>
</comment>
<dbReference type="OrthoDB" id="7486202at2759"/>
<organism evidence="2 3">
    <name type="scientific">Pararge aegeria aegeria</name>
    <dbReference type="NCBI Taxonomy" id="348720"/>
    <lineage>
        <taxon>Eukaryota</taxon>
        <taxon>Metazoa</taxon>
        <taxon>Ecdysozoa</taxon>
        <taxon>Arthropoda</taxon>
        <taxon>Hexapoda</taxon>
        <taxon>Insecta</taxon>
        <taxon>Pterygota</taxon>
        <taxon>Neoptera</taxon>
        <taxon>Endopterygota</taxon>
        <taxon>Lepidoptera</taxon>
        <taxon>Glossata</taxon>
        <taxon>Ditrysia</taxon>
        <taxon>Papilionoidea</taxon>
        <taxon>Nymphalidae</taxon>
        <taxon>Satyrinae</taxon>
        <taxon>Satyrini</taxon>
        <taxon>Parargina</taxon>
        <taxon>Pararge</taxon>
    </lineage>
</organism>
<feature type="non-terminal residue" evidence="2">
    <location>
        <position position="1"/>
    </location>
</feature>
<keyword evidence="1" id="KW-0812">Transmembrane</keyword>
<keyword evidence="1" id="KW-0472">Membrane</keyword>
<evidence type="ECO:0000313" key="2">
    <source>
        <dbReference type="EMBL" id="CAH2218330.1"/>
    </source>
</evidence>
<protein>
    <submittedName>
        <fullName evidence="2">Jg21812 protein</fullName>
    </submittedName>
</protein>
<proteinExistence type="predicted"/>
<dbReference type="EMBL" id="CAKXAJ010019409">
    <property type="protein sequence ID" value="CAH2218330.1"/>
    <property type="molecule type" value="Genomic_DNA"/>
</dbReference>
<dbReference type="AlphaFoldDB" id="A0A8S4QS67"/>
<feature type="transmembrane region" description="Helical" evidence="1">
    <location>
        <begin position="15"/>
        <end position="36"/>
    </location>
</feature>
<accession>A0A8S4QS67</accession>
<gene>
    <name evidence="2" type="primary">jg21812</name>
    <name evidence="2" type="ORF">PAEG_LOCUS6167</name>
</gene>
<dbReference type="Proteomes" id="UP000838756">
    <property type="component" value="Unassembled WGS sequence"/>
</dbReference>